<dbReference type="Pfam" id="PF11004">
    <property type="entry name" value="Kdo_hydroxy"/>
    <property type="match status" value="1"/>
</dbReference>
<proteinExistence type="predicted"/>
<reference evidence="1 2" key="1">
    <citation type="submission" date="2018-12" db="EMBL/GenBank/DDBJ databases">
        <title>Legionella sp,whole genome shotgun sequence.</title>
        <authorList>
            <person name="Wu H."/>
        </authorList>
    </citation>
    <scope>NUCLEOTIDE SEQUENCE [LARGE SCALE GENOMIC DNA]</scope>
    <source>
        <strain evidence="2">km714</strain>
    </source>
</reference>
<keyword evidence="2" id="KW-1185">Reference proteome</keyword>
<accession>A0A3S0XFC7</accession>
<dbReference type="InterPro" id="IPR021266">
    <property type="entry name" value="Kdo_hydroxlase"/>
</dbReference>
<dbReference type="AlphaFoldDB" id="A0A3S0XFC7"/>
<comment type="caution">
    <text evidence="1">The sequence shown here is derived from an EMBL/GenBank/DDBJ whole genome shotgun (WGS) entry which is preliminary data.</text>
</comment>
<dbReference type="EMBL" id="RZGR01000034">
    <property type="protein sequence ID" value="RUQ81670.1"/>
    <property type="molecule type" value="Genomic_DNA"/>
</dbReference>
<organism evidence="1 2">
    <name type="scientific">Legionella septentrionalis</name>
    <dbReference type="NCBI Taxonomy" id="2498109"/>
    <lineage>
        <taxon>Bacteria</taxon>
        <taxon>Pseudomonadati</taxon>
        <taxon>Pseudomonadota</taxon>
        <taxon>Gammaproteobacteria</taxon>
        <taxon>Legionellales</taxon>
        <taxon>Legionellaceae</taxon>
        <taxon>Legionella</taxon>
    </lineage>
</organism>
<dbReference type="RefSeq" id="WP_126953627.1">
    <property type="nucleotide sequence ID" value="NZ_RZGR01000034.1"/>
</dbReference>
<evidence type="ECO:0008006" key="3">
    <source>
        <dbReference type="Google" id="ProtNLM"/>
    </source>
</evidence>
<gene>
    <name evidence="1" type="ORF">EKM59_09800</name>
</gene>
<evidence type="ECO:0000313" key="1">
    <source>
        <dbReference type="EMBL" id="RUQ81670.1"/>
    </source>
</evidence>
<name>A0A3S0XFC7_9GAMM</name>
<evidence type="ECO:0000313" key="2">
    <source>
        <dbReference type="Proteomes" id="UP000288012"/>
    </source>
</evidence>
<protein>
    <recommendedName>
        <fullName evidence="3">3-deoxy-D-manno-oct-2-ulosonic acid (Kdo) hydroxylase</fullName>
    </recommendedName>
</protein>
<sequence>MDERFYTLEINALSSIQHAMKQQAMQSLEAGKVVYFPHYAFIPTAGEQEQDILSESILDPKHKNISYDYCSQRLAGVSKQTSSTSPVMQKFMHRFAEFAHELVAHLLPQYQRDLIWGRTSYRPAEIRGRKSSKRKDDTRLHVDAFPSTPVNGLRIFRVFCNINPYGEPRVWHLGEPFRQVLNKFVATIPPFSATYSRLLKFIKATKTLRSPYDHYMLHLHDQMKLDDDYQQSTPKFRFDFPPYSTWLAFTDHVSHAALSGQFLLEQTFYLPVTAMQHPHLSPLQEWEQEKACSLV</sequence>
<dbReference type="Proteomes" id="UP000288012">
    <property type="component" value="Unassembled WGS sequence"/>
</dbReference>